<evidence type="ECO:0000313" key="18">
    <source>
        <dbReference type="EMBL" id="KQK83106.1"/>
    </source>
</evidence>
<feature type="compositionally biased region" description="Acidic residues" evidence="15">
    <location>
        <begin position="2586"/>
        <end position="2603"/>
    </location>
</feature>
<comment type="similarity">
    <text evidence="13">Belongs to the TRAFAC class myosin-kinesin ATPase superfamily. Kinesin family.</text>
</comment>
<feature type="transmembrane region" description="Helical" evidence="16">
    <location>
        <begin position="2170"/>
        <end position="2191"/>
    </location>
</feature>
<feature type="transmembrane region" description="Helical" evidence="16">
    <location>
        <begin position="2370"/>
        <end position="2388"/>
    </location>
</feature>
<evidence type="ECO:0000256" key="4">
    <source>
        <dbReference type="ARBA" id="ARBA00022741"/>
    </source>
</evidence>
<evidence type="ECO:0000256" key="1">
    <source>
        <dbReference type="ARBA" id="ARBA00004141"/>
    </source>
</evidence>
<feature type="coiled-coil region" evidence="14">
    <location>
        <begin position="454"/>
        <end position="640"/>
    </location>
</feature>
<dbReference type="PROSITE" id="PS00411">
    <property type="entry name" value="KINESIN_MOTOR_1"/>
    <property type="match status" value="1"/>
</dbReference>
<sequence>MADEGAVTVCVRVRPLIARENALEDKVSLHWKSENNTISEVNGTKVFNYDRVFHSSDSTEKLYEGVAVPIIQSAVQGYNGTIFAYGQTASGKTYTMMGNEDSVGIIPKAIQHVFKVICEIPDREFLLRVSYMEIYNETITDLLCDKRKKKPLGIREDFSRNTYVEDLIEEVVVAPEQVMEWIRKGEKNRHYGETKMNEHSSRSHTIFRMIIESRERSDLANANCDGAVMVSHLNLVDLAGSERASQTGSEGVRLKEGCNINRSLFILGQVIKKLCDDPSGFINYRDSKLTRILQNSLGGNAKTVIICTVTPVSFDETLSTLQFANTAKGMKNTPKVNEVLNDDALLKRYRKEILDLKKQLEEARRKRRVTWAPGKINQANVSYFEDFEKTRLSETKKIKMSLTSLPDMEDSLLENSVHDNQCLMAPDQISDVEWTAGPNMNWTQRHFEESVELCEALALEKDVALNEINVLQANFNNLVLENEQLRSEINELKEKLKEKVELDEFEALENQTLKVHEMQLVHEITKLKSLVSNAEVYNEELENELSKNYKQMQKDVEFYRSQIEAGKANYKKMQADLQKELQSVFQENTRLTLLMEGKVPKDLLSLEEVEKKAAGLKGELEEALKENVLLQKQVNELSEFQYLPNTVEIQQKEILEKCEELRLLKLEREKLLSEAADNEIRLKHLTEEIGKSKDDLVDAQLKYVKSDQEYAALKQLHEELEEKYAAASENNKLMKLQIDTLSKEAQESKVTLDEVKLELSSKMKELEEKTAEHKQLLEVKEDFIQTQQKLNEMEQLKEQEKIMELKLKAKDSEIQAVLQQLSACQEEIKVLTQERDDLKQKEESLQAESHQLKEDIKDTVSMNILAHEELRNTQSVLKESQNTVRNLEKTISEKQSQILSVEEALGKTIKELEIQISQMTEEIKIITSERDQLAEEKLVNNHRESDELQVQKEQILALTQENNSLRDKLDSLHLKQGGEETLIEEKPMEQELFLLRKELSQAQKKLHEMEEAKANEYPRESEQMGGTDLNPELHKCQELSILSERDNLKLQLENLQNENDQLRETLQQTTSMNSDMKEELRCAQNSLAELKESLSEKENQLLKAQEVLKETTDELQQKITEVTGHLTAVSSEYGKLQAEKEQIERTTNERFCQQLEKINQEKDELQKIVETCKAERDQLEADCQESKERILEIEKELEWQQGLLSNEKIKAEEREKHLSKIQRRSEIVEDCLTSKVQQLTEMLNNISREKDQLLAERTSHSSQLKEEISIINQEKEELQKLLQDVRSERDQLKEELQKNSEKCAETNAKLECALDQLKQRNLNDISVQVGMDNAEQMVDDRLKETNFKIMELLEKFPTMEQRYERLSTVSLNLKNELNSQKAVIAAIETQLSSEQSKQVKILQTINEKINRNLQSLLNKLKFLFSRVCSKKRDYYATVNKYEMELLEEKRKQDQIRAQIQYLRKIYFNQNEVSSQELNISEVLQSLHLEAESIFKDVSEMESELLCIEAELQQEESARKETTQFWEACSGAHSDAEELKEELRKDNERLSQVISFWNPKVKILLQLSSELDARTASYCQNADVESKQRKEKTEELLRELNTLKEQLAPGGSASHALKEENYRLRNKLQAAEQDVKAMEVKIQELENVIKEVGKNVEEKDDTTNKLQAQIRTKTETTELAQLQDKLNEIEKCLKTALTENRSLQAKLDKGAELYKEEIDNLKTQLVKCDMERMKQSKSFDTKLANYKALAEHQEQQITKLKEELRRAHQQHDVTVVPEKEAPQQSRMPITCGGGSGIVQSTQILILKSERVRLQKENSHLTKQLDILQSNELQLKEEVRKWKERALKKERLLRENAQEMIPSSPKKTVSYSLKEQVPSPAKEPISQETVTPDAAKTLPPTSATNLFDNCSLGILTGVWHSGSVLYRLGEVSSMGRLDGKVILLSAAAQGIGRAAAIAFAKEGAEVIATDINEPKLQELEKYPGIQIRVLDVTKKEQIENLAKEIEKIDVLCNIAGFVHHGTILDCEDQDWNFTMNLNVRSMYLMIKTFLPKMLKQKSGNIINMSSVASSIKGIERLSSQTEDWFATMVKENTVKDNEDFEPSVCERNGMIPLHKQSEEGAAVDAKDTGGNIQTEETALLNHCAQPPLEPTIRSSIPARTWSQIFTCPPQGLLSRIVTNVAIVVLVWAVVWSITGAECLPGGNMFGILFLYFFAVIGGKIFGFIKIRTLPPLPALLGMLLAGFLIRNIWFISDIVQINLQWSAALRNIALSIILTRAGLGLDPKALKKLKAVCLRLSFGPCISETCTAAGFAYLLMHLPWQWGFILGFFLGMNFQREKVALSSSFRAICSILNPFAPGSTLFYSVLHGVLEVAVGVAAGGILGMFVRYFPSHDQASLAWKRSYFVLGLSMFAVFGSIYFGFPGSGGLCTLVLAFVGGVGWSEEKKEVEKIVAVAWNIFQPFLFGLIGAEVSVTSLRPETVGLCVATLGIALVVRIIATFLMVCFAGFNFKEKIFISLAWIPKATVQAAIGSLALDTARNRQDEQLEKYGMDVLTVAFLAILITAPIGALVIGLAGPRLLQKAQTNSKEDEEGAEVGEEAEACEPS</sequence>
<evidence type="ECO:0000256" key="3">
    <source>
        <dbReference type="ARBA" id="ARBA00022692"/>
    </source>
</evidence>
<dbReference type="OrthoDB" id="21525at2759"/>
<dbReference type="GO" id="GO:0007051">
    <property type="term" value="P:spindle organization"/>
    <property type="evidence" value="ECO:0007669"/>
    <property type="project" value="UniProtKB-ARBA"/>
</dbReference>
<feature type="transmembrane region" description="Helical" evidence="16">
    <location>
        <begin position="2400"/>
        <end position="2419"/>
    </location>
</feature>
<dbReference type="GO" id="GO:0000280">
    <property type="term" value="P:nuclear division"/>
    <property type="evidence" value="ECO:0007669"/>
    <property type="project" value="UniProtKB-ARBA"/>
</dbReference>
<evidence type="ECO:0000256" key="2">
    <source>
        <dbReference type="ARBA" id="ARBA00004245"/>
    </source>
</evidence>
<dbReference type="GO" id="GO:0008017">
    <property type="term" value="F:microtubule binding"/>
    <property type="evidence" value="ECO:0007669"/>
    <property type="project" value="InterPro"/>
</dbReference>
<dbReference type="CDD" id="cd01374">
    <property type="entry name" value="KISc_CENP_E"/>
    <property type="match status" value="1"/>
</dbReference>
<dbReference type="SMART" id="SM00129">
    <property type="entry name" value="KISc"/>
    <property type="match status" value="1"/>
</dbReference>
<dbReference type="EMBL" id="LMAW01001614">
    <property type="protein sequence ID" value="KQK83106.1"/>
    <property type="molecule type" value="Genomic_DNA"/>
</dbReference>
<dbReference type="Pfam" id="PF00106">
    <property type="entry name" value="adh_short"/>
    <property type="match status" value="1"/>
</dbReference>
<evidence type="ECO:0000259" key="17">
    <source>
        <dbReference type="PROSITE" id="PS50067"/>
    </source>
</evidence>
<dbReference type="GO" id="GO:0030071">
    <property type="term" value="P:regulation of mitotic metaphase/anaphase transition"/>
    <property type="evidence" value="ECO:0007669"/>
    <property type="project" value="UniProtKB-ARBA"/>
</dbReference>
<accession>A0A0Q3UT99</accession>
<feature type="transmembrane region" description="Helical" evidence="16">
    <location>
        <begin position="2203"/>
        <end position="2224"/>
    </location>
</feature>
<evidence type="ECO:0000256" key="15">
    <source>
        <dbReference type="SAM" id="MobiDB-lite"/>
    </source>
</evidence>
<evidence type="ECO:0000256" key="12">
    <source>
        <dbReference type="ARBA" id="ARBA00081766"/>
    </source>
</evidence>
<evidence type="ECO:0000256" key="7">
    <source>
        <dbReference type="ARBA" id="ARBA00023054"/>
    </source>
</evidence>
<reference evidence="18 19" key="1">
    <citation type="submission" date="2015-10" db="EMBL/GenBank/DDBJ databases">
        <authorList>
            <person name="Gilbert D.G."/>
        </authorList>
    </citation>
    <scope>NUCLEOTIDE SEQUENCE [LARGE SCALE GENOMIC DNA]</scope>
    <source>
        <strain evidence="18">FVVF132</strain>
    </source>
</reference>
<evidence type="ECO:0000256" key="5">
    <source>
        <dbReference type="ARBA" id="ARBA00022840"/>
    </source>
</evidence>
<dbReference type="InterPro" id="IPR036291">
    <property type="entry name" value="NAD(P)-bd_dom_sf"/>
</dbReference>
<dbReference type="GO" id="GO:0003777">
    <property type="term" value="F:microtubule motor activity"/>
    <property type="evidence" value="ECO:0007669"/>
    <property type="project" value="InterPro"/>
</dbReference>
<feature type="transmembrane region" description="Helical" evidence="16">
    <location>
        <begin position="2478"/>
        <end position="2505"/>
    </location>
</feature>
<dbReference type="SUPFAM" id="SSF51735">
    <property type="entry name" value="NAD(P)-binding Rossmann-fold domains"/>
    <property type="match status" value="1"/>
</dbReference>
<feature type="domain" description="Kinesin motor" evidence="17">
    <location>
        <begin position="6"/>
        <end position="330"/>
    </location>
</feature>
<evidence type="ECO:0000256" key="13">
    <source>
        <dbReference type="PROSITE-ProRule" id="PRU00283"/>
    </source>
</evidence>
<dbReference type="InterPro" id="IPR027417">
    <property type="entry name" value="P-loop_NTPase"/>
</dbReference>
<dbReference type="GO" id="GO:1902600">
    <property type="term" value="P:proton transmembrane transport"/>
    <property type="evidence" value="ECO:0007669"/>
    <property type="project" value="InterPro"/>
</dbReference>
<dbReference type="PROSITE" id="PS50067">
    <property type="entry name" value="KINESIN_MOTOR_2"/>
    <property type="match status" value="1"/>
</dbReference>
<dbReference type="InterPro" id="IPR027640">
    <property type="entry name" value="Kinesin-like_fam"/>
</dbReference>
<dbReference type="GO" id="GO:0000779">
    <property type="term" value="C:condensed chromosome, centromeric region"/>
    <property type="evidence" value="ECO:0007669"/>
    <property type="project" value="UniProtKB-ARBA"/>
</dbReference>
<feature type="transmembrane region" description="Helical" evidence="16">
    <location>
        <begin position="2230"/>
        <end position="2249"/>
    </location>
</feature>
<keyword evidence="3 16" id="KW-0812">Transmembrane</keyword>
<comment type="caution">
    <text evidence="18">The sequence shown here is derived from an EMBL/GenBank/DDBJ whole genome shotgun (WGS) entry which is preliminary data.</text>
</comment>
<protein>
    <recommendedName>
        <fullName evidence="11">Centromere-associated protein E</fullName>
    </recommendedName>
    <alternativeName>
        <fullName evidence="12">Centromere protein E</fullName>
    </alternativeName>
</protein>
<dbReference type="PRINTS" id="PR00380">
    <property type="entry name" value="KINESINHEAVY"/>
</dbReference>
<dbReference type="GO" id="GO:0016020">
    <property type="term" value="C:membrane"/>
    <property type="evidence" value="ECO:0007669"/>
    <property type="project" value="UniProtKB-SubCell"/>
</dbReference>
<dbReference type="InterPro" id="IPR036961">
    <property type="entry name" value="Kinesin_motor_dom_sf"/>
</dbReference>
<dbReference type="Gene3D" id="3.40.850.10">
    <property type="entry name" value="Kinesin motor domain"/>
    <property type="match status" value="1"/>
</dbReference>
<feature type="region of interest" description="Disordered" evidence="15">
    <location>
        <begin position="2582"/>
        <end position="2603"/>
    </location>
</feature>
<evidence type="ECO:0000256" key="16">
    <source>
        <dbReference type="SAM" id="Phobius"/>
    </source>
</evidence>
<proteinExistence type="inferred from homology"/>
<feature type="coiled-coil region" evidence="14">
    <location>
        <begin position="1809"/>
        <end position="1843"/>
    </location>
</feature>
<evidence type="ECO:0000313" key="19">
    <source>
        <dbReference type="Proteomes" id="UP000051836"/>
    </source>
</evidence>
<dbReference type="Pfam" id="PF00999">
    <property type="entry name" value="Na_H_Exchanger"/>
    <property type="match status" value="1"/>
</dbReference>
<keyword evidence="19" id="KW-1185">Reference proteome</keyword>
<dbReference type="GO" id="GO:0140694">
    <property type="term" value="P:membraneless organelle assembly"/>
    <property type="evidence" value="ECO:0007669"/>
    <property type="project" value="UniProtKB-ARBA"/>
</dbReference>
<feature type="coiled-coil region" evidence="14">
    <location>
        <begin position="1497"/>
        <end position="1552"/>
    </location>
</feature>
<keyword evidence="8 16" id="KW-0472">Membrane</keyword>
<keyword evidence="10" id="KW-0206">Cytoskeleton</keyword>
<keyword evidence="10" id="KW-0963">Cytoplasm</keyword>
<dbReference type="SUPFAM" id="SSF52540">
    <property type="entry name" value="P-loop containing nucleoside triphosphate hydrolases"/>
    <property type="match status" value="1"/>
</dbReference>
<name>A0A0Q3UT99_AMAAE</name>
<keyword evidence="9 13" id="KW-0505">Motor protein</keyword>
<gene>
    <name evidence="18" type="ORF">AAES_202587</name>
</gene>
<feature type="region of interest" description="Disordered" evidence="15">
    <location>
        <begin position="1876"/>
        <end position="1895"/>
    </location>
</feature>
<dbReference type="GO" id="GO:0000278">
    <property type="term" value="P:mitotic cell cycle"/>
    <property type="evidence" value="ECO:0007669"/>
    <property type="project" value="TreeGrafter"/>
</dbReference>
<organism evidence="18 19">
    <name type="scientific">Amazona aestiva</name>
    <name type="common">Blue-fronted Amazon parrot</name>
    <dbReference type="NCBI Taxonomy" id="12930"/>
    <lineage>
        <taxon>Eukaryota</taxon>
        <taxon>Metazoa</taxon>
        <taxon>Chordata</taxon>
        <taxon>Craniata</taxon>
        <taxon>Vertebrata</taxon>
        <taxon>Euteleostomi</taxon>
        <taxon>Archelosauria</taxon>
        <taxon>Archosauria</taxon>
        <taxon>Dinosauria</taxon>
        <taxon>Saurischia</taxon>
        <taxon>Theropoda</taxon>
        <taxon>Coelurosauria</taxon>
        <taxon>Aves</taxon>
        <taxon>Neognathae</taxon>
        <taxon>Neoaves</taxon>
        <taxon>Telluraves</taxon>
        <taxon>Australaves</taxon>
        <taxon>Psittaciformes</taxon>
        <taxon>Psittacidae</taxon>
        <taxon>Amazona</taxon>
    </lineage>
</organism>
<dbReference type="FunFam" id="3.40.850.10:FF:000026">
    <property type="entry name" value="Centromere-associated protein E"/>
    <property type="match status" value="1"/>
</dbReference>
<dbReference type="GO" id="GO:0008608">
    <property type="term" value="P:attachment of spindle microtubules to kinetochore"/>
    <property type="evidence" value="ECO:0007669"/>
    <property type="project" value="UniProtKB-ARBA"/>
</dbReference>
<evidence type="ECO:0000256" key="11">
    <source>
        <dbReference type="ARBA" id="ARBA00070169"/>
    </source>
</evidence>
<evidence type="ECO:0000256" key="8">
    <source>
        <dbReference type="ARBA" id="ARBA00023136"/>
    </source>
</evidence>
<dbReference type="InterPro" id="IPR001752">
    <property type="entry name" value="Kinesin_motor_dom"/>
</dbReference>
<dbReference type="GO" id="GO:0005524">
    <property type="term" value="F:ATP binding"/>
    <property type="evidence" value="ECO:0007669"/>
    <property type="project" value="UniProtKB-UniRule"/>
</dbReference>
<dbReference type="InterPro" id="IPR002347">
    <property type="entry name" value="SDR_fam"/>
</dbReference>
<feature type="transmembrane region" description="Helical" evidence="16">
    <location>
        <begin position="2309"/>
        <end position="2330"/>
    </location>
</feature>
<evidence type="ECO:0000256" key="14">
    <source>
        <dbReference type="SAM" id="Coils"/>
    </source>
</evidence>
<feature type="coiled-coil region" evidence="14">
    <location>
        <begin position="1585"/>
        <end position="1769"/>
    </location>
</feature>
<dbReference type="Pfam" id="PF00225">
    <property type="entry name" value="Kinesin"/>
    <property type="match status" value="1"/>
</dbReference>
<dbReference type="GO" id="GO:0005874">
    <property type="term" value="C:microtubule"/>
    <property type="evidence" value="ECO:0007669"/>
    <property type="project" value="TreeGrafter"/>
</dbReference>
<dbReference type="Gene3D" id="3.40.50.720">
    <property type="entry name" value="NAD(P)-binding Rossmann-like Domain"/>
    <property type="match status" value="1"/>
</dbReference>
<dbReference type="GO" id="GO:0015297">
    <property type="term" value="F:antiporter activity"/>
    <property type="evidence" value="ECO:0007669"/>
    <property type="project" value="InterPro"/>
</dbReference>
<dbReference type="PANTHER" id="PTHR47968:SF75">
    <property type="entry name" value="CENTROMERE-ASSOCIATED PROTEIN E"/>
    <property type="match status" value="1"/>
</dbReference>
<comment type="subcellular location">
    <subcellularLocation>
        <location evidence="2">Cytoplasm</location>
        <location evidence="2">Cytoskeleton</location>
    </subcellularLocation>
    <subcellularLocation>
        <location evidence="1">Membrane</location>
        <topology evidence="1">Multi-pass membrane protein</topology>
    </subcellularLocation>
</comment>
<feature type="coiled-coil region" evidence="14">
    <location>
        <begin position="1229"/>
        <end position="1320"/>
    </location>
</feature>
<dbReference type="GO" id="GO:0007018">
    <property type="term" value="P:microtubule-based movement"/>
    <property type="evidence" value="ECO:0007669"/>
    <property type="project" value="InterPro"/>
</dbReference>
<keyword evidence="4 13" id="KW-0547">Nucleotide-binding</keyword>
<dbReference type="Proteomes" id="UP000051836">
    <property type="component" value="Unassembled WGS sequence"/>
</dbReference>
<keyword evidence="7 14" id="KW-0175">Coiled coil</keyword>
<dbReference type="InterPro" id="IPR006153">
    <property type="entry name" value="Cation/H_exchanger_TM"/>
</dbReference>
<feature type="coiled-coil region" evidence="14">
    <location>
        <begin position="668"/>
        <end position="1196"/>
    </location>
</feature>
<dbReference type="STRING" id="12930.A0A0Q3UT99"/>
<feature type="transmembrane region" description="Helical" evidence="16">
    <location>
        <begin position="2448"/>
        <end position="2466"/>
    </location>
</feature>
<dbReference type="InterPro" id="IPR019821">
    <property type="entry name" value="Kinesin_motor_CS"/>
</dbReference>
<evidence type="ECO:0000256" key="6">
    <source>
        <dbReference type="ARBA" id="ARBA00022989"/>
    </source>
</evidence>
<evidence type="ECO:0000256" key="10">
    <source>
        <dbReference type="ARBA" id="ARBA00023212"/>
    </source>
</evidence>
<evidence type="ECO:0000256" key="9">
    <source>
        <dbReference type="ARBA" id="ARBA00023175"/>
    </source>
</evidence>
<keyword evidence="5 13" id="KW-0067">ATP-binding</keyword>
<feature type="binding site" evidence="13">
    <location>
        <begin position="86"/>
        <end position="93"/>
    </location>
    <ligand>
        <name>ATP</name>
        <dbReference type="ChEBI" id="CHEBI:30616"/>
    </ligand>
</feature>
<feature type="coiled-coil region" evidence="14">
    <location>
        <begin position="1399"/>
        <end position="1458"/>
    </location>
</feature>
<dbReference type="PANTHER" id="PTHR47968">
    <property type="entry name" value="CENTROMERE PROTEIN E"/>
    <property type="match status" value="1"/>
</dbReference>
<keyword evidence="6 16" id="KW-1133">Transmembrane helix</keyword>
<feature type="transmembrane region" description="Helical" evidence="16">
    <location>
        <begin position="2553"/>
        <end position="2573"/>
    </location>
</feature>
<dbReference type="GO" id="GO:0043515">
    <property type="term" value="F:kinetochore binding"/>
    <property type="evidence" value="ECO:0007669"/>
    <property type="project" value="UniProtKB-ARBA"/>
</dbReference>